<dbReference type="AlphaFoldDB" id="A0AAX0QW36"/>
<reference evidence="2 4" key="1">
    <citation type="journal article" date="2017" name="PLoS ONE">
        <title>Development of a real-time PCR for detection of Staphylococcus pseudintermedius using a novel automated comparison of whole-genome sequences.</title>
        <authorList>
            <person name="Verstappen K.M."/>
            <person name="Huijbregts L."/>
            <person name="Spaninks M."/>
            <person name="Wagenaar J.A."/>
            <person name="Fluit A.C."/>
            <person name="Duim B."/>
        </authorList>
    </citation>
    <scope>NUCLEOTIDE SEQUENCE [LARGE SCALE GENOMIC DNA]</scope>
    <source>
        <strain evidence="2 4">15S02591-1</strain>
    </source>
</reference>
<sequence>MDKNLWNLLSNYYIYELKDFSYKNINHFIMAQNDKYFKFSFNKNYFWNILDILDFDYFVDDKIHLLNSNSIDSNIDYSGSIITRINSSKNIFTELTRSKINNITIYHEKYGNQHFKIPKFNLKTNRVNFYIKTIGKCTYIKCESFKNIINLDSLSRYVHNIIILDLRSNMGGTIKSAINFLSYFISNDVNMFYLKNTKETYNVKSIKKSKIKFNQLIIYYNNKTLSTAELVIKVLASNFDVFLIGEKTGGKDIVTTIIEYNKMYFKIPCFKYIIDNELDKHSYIPSNNLNLLPKEFSDVKYFITK</sequence>
<evidence type="ECO:0000259" key="1">
    <source>
        <dbReference type="SMART" id="SM00245"/>
    </source>
</evidence>
<feature type="domain" description="Tail specific protease" evidence="1">
    <location>
        <begin position="88"/>
        <end position="285"/>
    </location>
</feature>
<dbReference type="PANTHER" id="PTHR32060:SF30">
    <property type="entry name" value="CARBOXY-TERMINAL PROCESSING PROTEASE CTPA"/>
    <property type="match status" value="1"/>
</dbReference>
<dbReference type="GO" id="GO:0030288">
    <property type="term" value="C:outer membrane-bounded periplasmic space"/>
    <property type="evidence" value="ECO:0007669"/>
    <property type="project" value="TreeGrafter"/>
</dbReference>
<dbReference type="EMBL" id="MWUR01000003">
    <property type="protein sequence ID" value="PCF51803.1"/>
    <property type="molecule type" value="Genomic_DNA"/>
</dbReference>
<dbReference type="SUPFAM" id="SSF52096">
    <property type="entry name" value="ClpP/crotonase"/>
    <property type="match status" value="1"/>
</dbReference>
<evidence type="ECO:0000313" key="3">
    <source>
        <dbReference type="EMBL" id="RIZ50187.1"/>
    </source>
</evidence>
<organism evidence="2 4">
    <name type="scientific">Staphylococcus delphini</name>
    <dbReference type="NCBI Taxonomy" id="53344"/>
    <lineage>
        <taxon>Bacteria</taxon>
        <taxon>Bacillati</taxon>
        <taxon>Bacillota</taxon>
        <taxon>Bacilli</taxon>
        <taxon>Bacillales</taxon>
        <taxon>Staphylococcaceae</taxon>
        <taxon>Staphylococcus</taxon>
        <taxon>Staphylococcus intermedius group</taxon>
    </lineage>
</organism>
<accession>A0AAX0QW36</accession>
<dbReference type="Proteomes" id="UP000217473">
    <property type="component" value="Unassembled WGS sequence"/>
</dbReference>
<evidence type="ECO:0000313" key="2">
    <source>
        <dbReference type="EMBL" id="PCF51803.1"/>
    </source>
</evidence>
<dbReference type="InterPro" id="IPR029045">
    <property type="entry name" value="ClpP/crotonase-like_dom_sf"/>
</dbReference>
<proteinExistence type="predicted"/>
<protein>
    <recommendedName>
        <fullName evidence="1">Tail specific protease domain-containing protein</fullName>
    </recommendedName>
</protein>
<dbReference type="GO" id="GO:0007165">
    <property type="term" value="P:signal transduction"/>
    <property type="evidence" value="ECO:0007669"/>
    <property type="project" value="TreeGrafter"/>
</dbReference>
<dbReference type="EMBL" id="NIPK01000032">
    <property type="protein sequence ID" value="RIZ50187.1"/>
    <property type="molecule type" value="Genomic_DNA"/>
</dbReference>
<dbReference type="RefSeq" id="WP_096596231.1">
    <property type="nucleotide sequence ID" value="NZ_LR134263.1"/>
</dbReference>
<dbReference type="Pfam" id="PF03572">
    <property type="entry name" value="Peptidase_S41"/>
    <property type="match status" value="1"/>
</dbReference>
<gene>
    <name evidence="2" type="ORF">B5C07_02425</name>
    <name evidence="3" type="ORF">CDL68_11785</name>
</gene>
<keyword evidence="5" id="KW-1185">Reference proteome</keyword>
<dbReference type="GO" id="GO:0008236">
    <property type="term" value="F:serine-type peptidase activity"/>
    <property type="evidence" value="ECO:0007669"/>
    <property type="project" value="InterPro"/>
</dbReference>
<dbReference type="InterPro" id="IPR005151">
    <property type="entry name" value="Tail-specific_protease"/>
</dbReference>
<dbReference type="Gene3D" id="3.90.226.10">
    <property type="entry name" value="2-enoyl-CoA Hydratase, Chain A, domain 1"/>
    <property type="match status" value="1"/>
</dbReference>
<dbReference type="SMART" id="SM00245">
    <property type="entry name" value="TSPc"/>
    <property type="match status" value="1"/>
</dbReference>
<reference evidence="3 5" key="2">
    <citation type="submission" date="2017-06" db="EMBL/GenBank/DDBJ databases">
        <title>Identification of a new gene, sdsY, involved in staphylococcal internalization in non-professional phagocytic cells (NPPCs).</title>
        <authorList>
            <person name="Maali Y."/>
            <person name="Martins-Simoes P."/>
            <person name="Trouillet-Assant S."/>
            <person name="Laurent F."/>
            <person name="Diot A."/>
            <person name="Verhoeven P."/>
            <person name="Bouvard D."/>
            <person name="Vandenesch F."/>
            <person name="Bes M."/>
        </authorList>
    </citation>
    <scope>NUCLEOTIDE SEQUENCE [LARGE SCALE GENOMIC DNA]</scope>
    <source>
        <strain evidence="3 5">Heidy</strain>
    </source>
</reference>
<dbReference type="GO" id="GO:0004175">
    <property type="term" value="F:endopeptidase activity"/>
    <property type="evidence" value="ECO:0007669"/>
    <property type="project" value="TreeGrafter"/>
</dbReference>
<evidence type="ECO:0000313" key="5">
    <source>
        <dbReference type="Proteomes" id="UP000266198"/>
    </source>
</evidence>
<comment type="caution">
    <text evidence="2">The sequence shown here is derived from an EMBL/GenBank/DDBJ whole genome shotgun (WGS) entry which is preliminary data.</text>
</comment>
<dbReference type="GO" id="GO:0006508">
    <property type="term" value="P:proteolysis"/>
    <property type="evidence" value="ECO:0007669"/>
    <property type="project" value="InterPro"/>
</dbReference>
<evidence type="ECO:0000313" key="4">
    <source>
        <dbReference type="Proteomes" id="UP000217473"/>
    </source>
</evidence>
<dbReference type="PANTHER" id="PTHR32060">
    <property type="entry name" value="TAIL-SPECIFIC PROTEASE"/>
    <property type="match status" value="1"/>
</dbReference>
<name>A0AAX0QW36_9STAP</name>
<dbReference type="Proteomes" id="UP000266198">
    <property type="component" value="Unassembled WGS sequence"/>
</dbReference>